<dbReference type="OrthoDB" id="10371479at2759"/>
<gene>
    <name evidence="1" type="ORF">BZ3500_MVSOF-1268-A1-R1_CHR3-1G05725</name>
</gene>
<dbReference type="AlphaFoldDB" id="A0A2X0M6Q7"/>
<accession>A0A2X0M6Q7</accession>
<protein>
    <submittedName>
        <fullName evidence="1">BZ3500_MvSof-1268-A1-R1_Chr3-1g05725 protein</fullName>
    </submittedName>
</protein>
<evidence type="ECO:0000313" key="2">
    <source>
        <dbReference type="Proteomes" id="UP000249723"/>
    </source>
</evidence>
<organism evidence="1 2">
    <name type="scientific">Microbotryum saponariae</name>
    <dbReference type="NCBI Taxonomy" id="289078"/>
    <lineage>
        <taxon>Eukaryota</taxon>
        <taxon>Fungi</taxon>
        <taxon>Dikarya</taxon>
        <taxon>Basidiomycota</taxon>
        <taxon>Pucciniomycotina</taxon>
        <taxon>Microbotryomycetes</taxon>
        <taxon>Microbotryales</taxon>
        <taxon>Microbotryaceae</taxon>
        <taxon>Microbotryum</taxon>
    </lineage>
</organism>
<evidence type="ECO:0000313" key="1">
    <source>
        <dbReference type="EMBL" id="SCZ98945.1"/>
    </source>
</evidence>
<reference evidence="2" key="1">
    <citation type="submission" date="2016-10" db="EMBL/GenBank/DDBJ databases">
        <authorList>
            <person name="Jeantristanb JTB J.-T."/>
            <person name="Ricardo R."/>
        </authorList>
    </citation>
    <scope>NUCLEOTIDE SEQUENCE [LARGE SCALE GENOMIC DNA]</scope>
</reference>
<name>A0A2X0M6Q7_9BASI</name>
<dbReference type="EMBL" id="FMWP01000096">
    <property type="protein sequence ID" value="SCZ98945.1"/>
    <property type="molecule type" value="Genomic_DNA"/>
</dbReference>
<proteinExistence type="predicted"/>
<dbReference type="Proteomes" id="UP000249723">
    <property type="component" value="Unassembled WGS sequence"/>
</dbReference>
<sequence length="435" mass="47833">MGVRYGPQYIDASVAKVPASKVGSCRTVGQAIRSLVEHDVNVFIFDAAMAFTYLWPSPSSHPNPHGQARDFLRKIQSLLHDWTSRDSRSTKFIVFFDHPRFRPELKRATVEGRLKKITTSVLSASPIPVISEDAFNKAFPTAQPWEEDFEGQGRKVELGKIASKGDVSFVLAHETDPIIAAATKFGSIGGVELVSERTALVSGDSDYAMLISASVAKYRILPRKQANSRRFESVDILDLAALDADSKVLDSDGRFVLSFLFGNDYFGGVKGWGVKAPTKVPIDNPLFQLNTFLRGYDHAHGRLARAPPINAPALSTDDIRELCDHIRAVRQLYLLASDALFDKNELVDDPTANLSADAARRAITAAGGSNVRFSKEKKLFDKVAKIERVSPLLPSAFPRNANPKHGGHHLQGLLTPSILPLRPLHCCQAIAMRRL</sequence>
<keyword evidence="2" id="KW-1185">Reference proteome</keyword>